<dbReference type="OrthoDB" id="978985at2"/>
<evidence type="ECO:0000313" key="2">
    <source>
        <dbReference type="Proteomes" id="UP000308054"/>
    </source>
</evidence>
<proteinExistence type="predicted"/>
<dbReference type="Proteomes" id="UP000308054">
    <property type="component" value="Unassembled WGS sequence"/>
</dbReference>
<protein>
    <submittedName>
        <fullName evidence="1">Uncharacterized protein</fullName>
    </submittedName>
</protein>
<dbReference type="EMBL" id="SRXW01000001">
    <property type="protein sequence ID" value="TGY89794.1"/>
    <property type="molecule type" value="Genomic_DNA"/>
</dbReference>
<gene>
    <name evidence="1" type="ORF">E5163_01240</name>
</gene>
<organism evidence="1 2">
    <name type="scientific">Marinicauda algicola</name>
    <dbReference type="NCBI Taxonomy" id="2029849"/>
    <lineage>
        <taxon>Bacteria</taxon>
        <taxon>Pseudomonadati</taxon>
        <taxon>Pseudomonadota</taxon>
        <taxon>Alphaproteobacteria</taxon>
        <taxon>Maricaulales</taxon>
        <taxon>Maricaulaceae</taxon>
        <taxon>Marinicauda</taxon>
    </lineage>
</organism>
<dbReference type="AlphaFoldDB" id="A0A4S2H2N3"/>
<evidence type="ECO:0000313" key="1">
    <source>
        <dbReference type="EMBL" id="TGY89794.1"/>
    </source>
</evidence>
<dbReference type="RefSeq" id="WP_135994291.1">
    <property type="nucleotide sequence ID" value="NZ_CP071057.1"/>
</dbReference>
<sequence length="412" mass="45376">MTSEVMIMNRQAVVLAADSAVTYGGGPEPVVTLEAEKILPLTKTIALMVYSRGDVIGRSWSHIAHAFNKQHGDTDFDTVQECAKAFFAFIDGNRRLFPEAEERAEFEELMRLAVLTVLNHARAMRMYPGSPYQTDEAAFDAALDLYRAHLAHDEAGTERQPVEVLAGFSRDRFYELYGEMIDAILADALGDFGRGEETRAKIFDFAYMLATMPAFLEPYAGLVFAGFGNDDVFPVYEHFYASILVDGILKRAHDETTRVGVDDGPSAFVRTFAQADMTHAFLRGVHPLMFDMMIAMNLVTNEAAAEQALTEAGVEGERAAGIMEKLQATALPQLTMEFIRGSQSFSQEEFINPFIAVVAASGKRQLAETAKALVELNILKSSLQMTQTGVGGDVDVVMISRTAGVEWYARKS</sequence>
<accession>A0A4S2H2N3</accession>
<reference evidence="1 2" key="1">
    <citation type="journal article" date="2017" name="Int. J. Syst. Evol. Microbiol.">
        <title>Marinicauda algicola sp. nov., isolated from a marine red alga Rhodosorus marinus.</title>
        <authorList>
            <person name="Jeong S.E."/>
            <person name="Jeon S.H."/>
            <person name="Chun B.H."/>
            <person name="Kim D.W."/>
            <person name="Jeon C.O."/>
        </authorList>
    </citation>
    <scope>NUCLEOTIDE SEQUENCE [LARGE SCALE GENOMIC DNA]</scope>
    <source>
        <strain evidence="1 2">JCM 31718</strain>
    </source>
</reference>
<name>A0A4S2H2N3_9PROT</name>
<comment type="caution">
    <text evidence="1">The sequence shown here is derived from an EMBL/GenBank/DDBJ whole genome shotgun (WGS) entry which is preliminary data.</text>
</comment>
<keyword evidence="2" id="KW-1185">Reference proteome</keyword>